<reference evidence="3" key="2">
    <citation type="journal article" date="2022" name="Microbiol. Resour. Announc.">
        <title>Metagenome Sequencing to Explore Phylogenomics of Terrestrial Cyanobacteria.</title>
        <authorList>
            <person name="Ward R.D."/>
            <person name="Stajich J.E."/>
            <person name="Johansen J.R."/>
            <person name="Huntemann M."/>
            <person name="Clum A."/>
            <person name="Foster B."/>
            <person name="Foster B."/>
            <person name="Roux S."/>
            <person name="Palaniappan K."/>
            <person name="Varghese N."/>
            <person name="Mukherjee S."/>
            <person name="Reddy T.B.K."/>
            <person name="Daum C."/>
            <person name="Copeland A."/>
            <person name="Chen I.A."/>
            <person name="Ivanova N.N."/>
            <person name="Kyrpides N.C."/>
            <person name="Shapiro N."/>
            <person name="Eloe-Fadrosh E.A."/>
            <person name="Pietrasiak N."/>
        </authorList>
    </citation>
    <scope>NUCLEOTIDE SEQUENCE</scope>
    <source>
        <strain evidence="3">JT2-VF2</strain>
    </source>
</reference>
<feature type="chain" id="PRO_5036770804" evidence="1">
    <location>
        <begin position="45"/>
        <end position="159"/>
    </location>
</feature>
<proteinExistence type="predicted"/>
<protein>
    <submittedName>
        <fullName evidence="3">DUF4168 domain-containing protein</fullName>
    </submittedName>
</protein>
<feature type="domain" description="DUF4168" evidence="2">
    <location>
        <begin position="52"/>
        <end position="145"/>
    </location>
</feature>
<name>A0A951UFW5_9NOST</name>
<sequence length="159" mass="17753">MKNFSDFFFRISWQRLLSQTLSYSAIATTSLVASALVLSSKANAQTPSPVNNNEINSYAQAVLAMEPARQQAFDEIKKIIGGREIPKIVCNDSQSISTLPKKAQDIAVNYCTRSLKIVQDNGLSIDRFNKITLELQNDNNLKTQVYNRLIDIQKTAGPR</sequence>
<evidence type="ECO:0000256" key="1">
    <source>
        <dbReference type="SAM" id="SignalP"/>
    </source>
</evidence>
<evidence type="ECO:0000259" key="2">
    <source>
        <dbReference type="Pfam" id="PF13767"/>
    </source>
</evidence>
<dbReference type="Pfam" id="PF13767">
    <property type="entry name" value="DUF4168"/>
    <property type="match status" value="1"/>
</dbReference>
<dbReference type="InterPro" id="IPR025433">
    <property type="entry name" value="DUF4168"/>
</dbReference>
<accession>A0A951UFW5</accession>
<comment type="caution">
    <text evidence="3">The sequence shown here is derived from an EMBL/GenBank/DDBJ whole genome shotgun (WGS) entry which is preliminary data.</text>
</comment>
<gene>
    <name evidence="3" type="ORF">KME32_12270</name>
</gene>
<evidence type="ECO:0000313" key="4">
    <source>
        <dbReference type="Proteomes" id="UP000715781"/>
    </source>
</evidence>
<organism evidence="3 4">
    <name type="scientific">Mojavia pulchra JT2-VF2</name>
    <dbReference type="NCBI Taxonomy" id="287848"/>
    <lineage>
        <taxon>Bacteria</taxon>
        <taxon>Bacillati</taxon>
        <taxon>Cyanobacteriota</taxon>
        <taxon>Cyanophyceae</taxon>
        <taxon>Nostocales</taxon>
        <taxon>Nostocaceae</taxon>
    </lineage>
</organism>
<dbReference type="EMBL" id="JAHHHN010000006">
    <property type="protein sequence ID" value="MBW4561904.1"/>
    <property type="molecule type" value="Genomic_DNA"/>
</dbReference>
<evidence type="ECO:0000313" key="3">
    <source>
        <dbReference type="EMBL" id="MBW4561904.1"/>
    </source>
</evidence>
<dbReference type="Proteomes" id="UP000715781">
    <property type="component" value="Unassembled WGS sequence"/>
</dbReference>
<reference evidence="3" key="1">
    <citation type="submission" date="2021-05" db="EMBL/GenBank/DDBJ databases">
        <authorList>
            <person name="Pietrasiak N."/>
            <person name="Ward R."/>
            <person name="Stajich J.E."/>
            <person name="Kurbessoian T."/>
        </authorList>
    </citation>
    <scope>NUCLEOTIDE SEQUENCE</scope>
    <source>
        <strain evidence="3">JT2-VF2</strain>
    </source>
</reference>
<feature type="signal peptide" evidence="1">
    <location>
        <begin position="1"/>
        <end position="44"/>
    </location>
</feature>
<keyword evidence="1" id="KW-0732">Signal</keyword>
<dbReference type="AlphaFoldDB" id="A0A951UFW5"/>